<dbReference type="InterPro" id="IPR036576">
    <property type="entry name" value="WRKY_dom_sf"/>
</dbReference>
<dbReference type="NCBIfam" id="TIGR01640">
    <property type="entry name" value="F_box_assoc_1"/>
    <property type="match status" value="1"/>
</dbReference>
<dbReference type="InterPro" id="IPR003657">
    <property type="entry name" value="WRKY_dom"/>
</dbReference>
<dbReference type="Pfam" id="PF07734">
    <property type="entry name" value="FBA_1"/>
    <property type="match status" value="1"/>
</dbReference>
<evidence type="ECO:0000256" key="4">
    <source>
        <dbReference type="ARBA" id="ARBA00023163"/>
    </source>
</evidence>
<evidence type="ECO:0000313" key="8">
    <source>
        <dbReference type="EMBL" id="KAA8520726.1"/>
    </source>
</evidence>
<dbReference type="Pfam" id="PF03106">
    <property type="entry name" value="WRKY"/>
    <property type="match status" value="1"/>
</dbReference>
<gene>
    <name evidence="8" type="ORF">F0562_015002</name>
</gene>
<dbReference type="SUPFAM" id="SSF81383">
    <property type="entry name" value="F-box domain"/>
    <property type="match status" value="1"/>
</dbReference>
<evidence type="ECO:0000256" key="6">
    <source>
        <dbReference type="SAM" id="MobiDB-lite"/>
    </source>
</evidence>
<dbReference type="InterPro" id="IPR017451">
    <property type="entry name" value="F-box-assoc_interact_dom"/>
</dbReference>
<feature type="domain" description="WRKY" evidence="7">
    <location>
        <begin position="372"/>
        <end position="428"/>
    </location>
</feature>
<dbReference type="InterPro" id="IPR001810">
    <property type="entry name" value="F-box_dom"/>
</dbReference>
<reference evidence="8 9" key="1">
    <citation type="submission" date="2019-09" db="EMBL/GenBank/DDBJ databases">
        <title>A chromosome-level genome assembly of the Chinese tupelo Nyssa sinensis.</title>
        <authorList>
            <person name="Yang X."/>
            <person name="Kang M."/>
            <person name="Yang Y."/>
            <person name="Xiong H."/>
            <person name="Wang M."/>
            <person name="Zhang Z."/>
            <person name="Wang Z."/>
            <person name="Wu H."/>
            <person name="Ma T."/>
            <person name="Liu J."/>
            <person name="Xi Z."/>
        </authorList>
    </citation>
    <scope>NUCLEOTIDE SEQUENCE [LARGE SCALE GENOMIC DNA]</scope>
    <source>
        <strain evidence="8">J267</strain>
        <tissue evidence="8">Leaf</tissue>
    </source>
</reference>
<feature type="compositionally biased region" description="Basic and acidic residues" evidence="6">
    <location>
        <begin position="443"/>
        <end position="456"/>
    </location>
</feature>
<keyword evidence="4" id="KW-0804">Transcription</keyword>
<protein>
    <recommendedName>
        <fullName evidence="7">WRKY domain-containing protein</fullName>
    </recommendedName>
</protein>
<feature type="compositionally biased region" description="Low complexity" evidence="6">
    <location>
        <begin position="457"/>
        <end position="468"/>
    </location>
</feature>
<dbReference type="PANTHER" id="PTHR31672">
    <property type="entry name" value="BNACNNG10540D PROTEIN"/>
    <property type="match status" value="1"/>
</dbReference>
<dbReference type="GO" id="GO:0003700">
    <property type="term" value="F:DNA-binding transcription factor activity"/>
    <property type="evidence" value="ECO:0007669"/>
    <property type="project" value="InterPro"/>
</dbReference>
<proteinExistence type="predicted"/>
<dbReference type="InterPro" id="IPR006527">
    <property type="entry name" value="F-box-assoc_dom_typ1"/>
</dbReference>
<evidence type="ECO:0000259" key="7">
    <source>
        <dbReference type="PROSITE" id="PS50811"/>
    </source>
</evidence>
<dbReference type="CDD" id="cd22157">
    <property type="entry name" value="F-box_AtFBW1-like"/>
    <property type="match status" value="1"/>
</dbReference>
<evidence type="ECO:0000313" key="9">
    <source>
        <dbReference type="Proteomes" id="UP000325577"/>
    </source>
</evidence>
<dbReference type="SUPFAM" id="SSF118290">
    <property type="entry name" value="WRKY DNA-binding domain"/>
    <property type="match status" value="1"/>
</dbReference>
<comment type="subcellular location">
    <subcellularLocation>
        <location evidence="1">Nucleus</location>
    </subcellularLocation>
</comment>
<dbReference type="SMART" id="SM00256">
    <property type="entry name" value="FBOX"/>
    <property type="match status" value="1"/>
</dbReference>
<sequence length="557" mass="63629">MSNQAPNLPPDVMFDILSRVPIKSLLQFRCVAKSWLCLVGHPHFIKFHLARSISDTTTITGGHHLLLFYESNDYTKSDYSLRCTTTFLERIKLEFPFQSVHGYLRIVGSSRGLVCLFDTNYFTYIGTVILWNPIIRKFKVLPDSHQTHRFRDTFSHTVVGFGFVSKIDDYKVVQVLYDSDRQAIPDVLVYTMETNSWKKVEAIAPCYIPNCWSNNVYVNGVVHWMAFERPEVDGFSNSIMSFDMIDEVFGVMALPNNRDLGYDKVHLAVSASGESLSLLIHLRGGVSDIWEIWLMKEYGVEESWVRLFTIAESLNSLPLYLMNNGEVLLVDKSWTACEAVLETNDAQNLKTLLVWTEQVPACSGTGLQGPPDGYSWRRYGQKDILRANFPRAYYHCTHSHVQGWLAKEQVQRSNQDPSVFEIIYRGRHTCLPSSHLNPALASSEREGLQPSQDHHQQQLLQEKQAQSQNFGTGPKVKTEDLSTRKEIFPSFSFPSMPVESEKEDNDTFPNSKENSFMGSYSLAFLSKEPSKSNKYFSLSPEPDEQLWNGPEFANFRV</sequence>
<dbReference type="PROSITE" id="PS50811">
    <property type="entry name" value="WRKY"/>
    <property type="match status" value="1"/>
</dbReference>
<dbReference type="SMART" id="SM00774">
    <property type="entry name" value="WRKY"/>
    <property type="match status" value="1"/>
</dbReference>
<dbReference type="EMBL" id="CM018049">
    <property type="protein sequence ID" value="KAA8520726.1"/>
    <property type="molecule type" value="Genomic_DNA"/>
</dbReference>
<name>A0A5J4ZSG8_9ASTE</name>
<evidence type="ECO:0000256" key="5">
    <source>
        <dbReference type="ARBA" id="ARBA00023242"/>
    </source>
</evidence>
<organism evidence="8 9">
    <name type="scientific">Nyssa sinensis</name>
    <dbReference type="NCBI Taxonomy" id="561372"/>
    <lineage>
        <taxon>Eukaryota</taxon>
        <taxon>Viridiplantae</taxon>
        <taxon>Streptophyta</taxon>
        <taxon>Embryophyta</taxon>
        <taxon>Tracheophyta</taxon>
        <taxon>Spermatophyta</taxon>
        <taxon>Magnoliopsida</taxon>
        <taxon>eudicotyledons</taxon>
        <taxon>Gunneridae</taxon>
        <taxon>Pentapetalae</taxon>
        <taxon>asterids</taxon>
        <taxon>Cornales</taxon>
        <taxon>Nyssaceae</taxon>
        <taxon>Nyssa</taxon>
    </lineage>
</organism>
<feature type="region of interest" description="Disordered" evidence="6">
    <location>
        <begin position="435"/>
        <end position="479"/>
    </location>
</feature>
<keyword evidence="3" id="KW-0238">DNA-binding</keyword>
<accession>A0A5J4ZSG8</accession>
<dbReference type="InterPro" id="IPR036047">
    <property type="entry name" value="F-box-like_dom_sf"/>
</dbReference>
<dbReference type="Gene3D" id="2.20.25.80">
    <property type="entry name" value="WRKY domain"/>
    <property type="match status" value="1"/>
</dbReference>
<evidence type="ECO:0000256" key="3">
    <source>
        <dbReference type="ARBA" id="ARBA00023125"/>
    </source>
</evidence>
<keyword evidence="5" id="KW-0539">Nucleus</keyword>
<dbReference type="GO" id="GO:0005634">
    <property type="term" value="C:nucleus"/>
    <property type="evidence" value="ECO:0007669"/>
    <property type="project" value="UniProtKB-SubCell"/>
</dbReference>
<dbReference type="InterPro" id="IPR050796">
    <property type="entry name" value="SCF_F-box_component"/>
</dbReference>
<dbReference type="Proteomes" id="UP000325577">
    <property type="component" value="Linkage Group LG6"/>
</dbReference>
<keyword evidence="2" id="KW-0805">Transcription regulation</keyword>
<evidence type="ECO:0000256" key="2">
    <source>
        <dbReference type="ARBA" id="ARBA00023015"/>
    </source>
</evidence>
<feature type="region of interest" description="Disordered" evidence="6">
    <location>
        <begin position="492"/>
        <end position="513"/>
    </location>
</feature>
<dbReference type="Gene3D" id="1.20.1280.50">
    <property type="match status" value="1"/>
</dbReference>
<dbReference type="AlphaFoldDB" id="A0A5J4ZSG8"/>
<keyword evidence="9" id="KW-1185">Reference proteome</keyword>
<dbReference type="Pfam" id="PF00646">
    <property type="entry name" value="F-box"/>
    <property type="match status" value="1"/>
</dbReference>
<dbReference type="OrthoDB" id="5314306at2759"/>
<dbReference type="GO" id="GO:0043565">
    <property type="term" value="F:sequence-specific DNA binding"/>
    <property type="evidence" value="ECO:0007669"/>
    <property type="project" value="InterPro"/>
</dbReference>
<dbReference type="PANTHER" id="PTHR31672:SF13">
    <property type="entry name" value="F-BOX PROTEIN CPR30-LIKE"/>
    <property type="match status" value="1"/>
</dbReference>
<evidence type="ECO:0000256" key="1">
    <source>
        <dbReference type="ARBA" id="ARBA00004123"/>
    </source>
</evidence>